<accession>W9JPG5</accession>
<proteinExistence type="predicted"/>
<dbReference type="AlphaFoldDB" id="W9JPG5"/>
<name>W9JPG5_FUSOX</name>
<reference evidence="1" key="2">
    <citation type="submission" date="2012-06" db="EMBL/GenBank/DDBJ databases">
        <title>Annotation of the Genome Sequence of Fusarium oxysporum Fo47.</title>
        <authorList>
            <consortium name="The Broad Institute Genomics Platform"/>
            <person name="Ma L.-J."/>
            <person name="Corby-Kistler H."/>
            <person name="Broz K."/>
            <person name="Gale L.R."/>
            <person name="Jonkers W."/>
            <person name="O'Donnell K."/>
            <person name="Ploetz R."/>
            <person name="Steinberg C."/>
            <person name="Schwartz D.C."/>
            <person name="VanEtten H."/>
            <person name="Zhou S."/>
            <person name="Young S.K."/>
            <person name="Zeng Q."/>
            <person name="Gargeya S."/>
            <person name="Fitzgerald M."/>
            <person name="Abouelleil A."/>
            <person name="Alvarado L."/>
            <person name="Chapman S.B."/>
            <person name="Gainer-Dewar J."/>
            <person name="Goldberg J."/>
            <person name="Griggs A."/>
            <person name="Gujja S."/>
            <person name="Hansen M."/>
            <person name="Howarth C."/>
            <person name="Imamovic A."/>
            <person name="Ireland A."/>
            <person name="Larimer J."/>
            <person name="McCowan C."/>
            <person name="Murphy C."/>
            <person name="Pearson M."/>
            <person name="Poon T.W."/>
            <person name="Priest M."/>
            <person name="Roberts A."/>
            <person name="Saif S."/>
            <person name="Shea T."/>
            <person name="Sykes S."/>
            <person name="Wortman J."/>
            <person name="Nusbaum C."/>
            <person name="Birren B."/>
        </authorList>
    </citation>
    <scope>NUCLEOTIDE SEQUENCE</scope>
    <source>
        <strain evidence="1">Fo47</strain>
    </source>
</reference>
<protein>
    <submittedName>
        <fullName evidence="1">Uncharacterized protein</fullName>
    </submittedName>
</protein>
<sequence>MATLVNSSNIFKLLKPDAQLQRLEYDFELPVTAEGSVWAHMPELFTVTRESHSSQWSHQGGRDLQR</sequence>
<organism evidence="1">
    <name type="scientific">Fusarium oxysporum Fo47</name>
    <dbReference type="NCBI Taxonomy" id="660027"/>
    <lineage>
        <taxon>Eukaryota</taxon>
        <taxon>Fungi</taxon>
        <taxon>Dikarya</taxon>
        <taxon>Ascomycota</taxon>
        <taxon>Pezizomycotina</taxon>
        <taxon>Sordariomycetes</taxon>
        <taxon>Hypocreomycetidae</taxon>
        <taxon>Hypocreales</taxon>
        <taxon>Nectriaceae</taxon>
        <taxon>Fusarium</taxon>
        <taxon>Fusarium oxysporum species complex</taxon>
    </lineage>
</organism>
<dbReference type="HOGENOM" id="CLU_2831253_0_0_1"/>
<evidence type="ECO:0000313" key="1">
    <source>
        <dbReference type="EMBL" id="EWZ33972.1"/>
    </source>
</evidence>
<dbReference type="VEuPathDB" id="FungiDB:FOZG_13657"/>
<dbReference type="Proteomes" id="UP000030766">
    <property type="component" value="Unassembled WGS sequence"/>
</dbReference>
<dbReference type="EMBL" id="JH717905">
    <property type="protein sequence ID" value="EWZ33972.1"/>
    <property type="molecule type" value="Genomic_DNA"/>
</dbReference>
<reference evidence="1" key="1">
    <citation type="submission" date="2011-06" db="EMBL/GenBank/DDBJ databases">
        <title>The Genome Sequence of Fusarium oxysporum Fo47.</title>
        <authorList>
            <consortium name="The Broad Institute Genome Sequencing Platform"/>
            <person name="Ma L.-J."/>
            <person name="Gale L.R."/>
            <person name="Schwartz D.C."/>
            <person name="Zhou S."/>
            <person name="Corby-Kistler H."/>
            <person name="Young S.K."/>
            <person name="Zeng Q."/>
            <person name="Gargeya S."/>
            <person name="Fitzgerald M."/>
            <person name="Haas B."/>
            <person name="Abouelleil A."/>
            <person name="Alvarado L."/>
            <person name="Arachchi H.M."/>
            <person name="Berlin A."/>
            <person name="Brown A."/>
            <person name="Chapman S.B."/>
            <person name="Chen Z."/>
            <person name="Dunbar C."/>
            <person name="Freedman E."/>
            <person name="Gearin G."/>
            <person name="Gellesch M."/>
            <person name="Goldberg J."/>
            <person name="Griggs A."/>
            <person name="Gujja S."/>
            <person name="Heiman D."/>
            <person name="Howarth C."/>
            <person name="Larson L."/>
            <person name="Lui A."/>
            <person name="MacDonald P.J.P."/>
            <person name="Mehta T."/>
            <person name="Montmayeur A."/>
            <person name="Murphy C."/>
            <person name="Neiman D."/>
            <person name="Pearson M."/>
            <person name="Priest M."/>
            <person name="Roberts A."/>
            <person name="Saif S."/>
            <person name="Shea T."/>
            <person name="Shenoy N."/>
            <person name="Sisk P."/>
            <person name="Stolte C."/>
            <person name="Sykes S."/>
            <person name="Wortman J."/>
            <person name="Nusbaum C."/>
            <person name="Birren B."/>
        </authorList>
    </citation>
    <scope>NUCLEOTIDE SEQUENCE [LARGE SCALE GENOMIC DNA]</scope>
    <source>
        <strain evidence="1">Fo47</strain>
    </source>
</reference>
<gene>
    <name evidence="1" type="ORF">FOZG_13657</name>
</gene>